<dbReference type="SUPFAM" id="SSF54768">
    <property type="entry name" value="dsRNA-binding domain-like"/>
    <property type="match status" value="1"/>
</dbReference>
<gene>
    <name evidence="2" type="ORF">CGI_10002360</name>
</gene>
<feature type="compositionally biased region" description="Low complexity" evidence="1">
    <location>
        <begin position="28"/>
        <end position="38"/>
    </location>
</feature>
<dbReference type="HOGENOM" id="CLU_308636_0_0_1"/>
<dbReference type="AlphaFoldDB" id="K1Q0N9"/>
<reference evidence="2" key="1">
    <citation type="journal article" date="2012" name="Nature">
        <title>The oyster genome reveals stress adaptation and complexity of shell formation.</title>
        <authorList>
            <person name="Zhang G."/>
            <person name="Fang X."/>
            <person name="Guo X."/>
            <person name="Li L."/>
            <person name="Luo R."/>
            <person name="Xu F."/>
            <person name="Yang P."/>
            <person name="Zhang L."/>
            <person name="Wang X."/>
            <person name="Qi H."/>
            <person name="Xiong Z."/>
            <person name="Que H."/>
            <person name="Xie Y."/>
            <person name="Holland P.W."/>
            <person name="Paps J."/>
            <person name="Zhu Y."/>
            <person name="Wu F."/>
            <person name="Chen Y."/>
            <person name="Wang J."/>
            <person name="Peng C."/>
            <person name="Meng J."/>
            <person name="Yang L."/>
            <person name="Liu J."/>
            <person name="Wen B."/>
            <person name="Zhang N."/>
            <person name="Huang Z."/>
            <person name="Zhu Q."/>
            <person name="Feng Y."/>
            <person name="Mount A."/>
            <person name="Hedgecock D."/>
            <person name="Xu Z."/>
            <person name="Liu Y."/>
            <person name="Domazet-Loso T."/>
            <person name="Du Y."/>
            <person name="Sun X."/>
            <person name="Zhang S."/>
            <person name="Liu B."/>
            <person name="Cheng P."/>
            <person name="Jiang X."/>
            <person name="Li J."/>
            <person name="Fan D."/>
            <person name="Wang W."/>
            <person name="Fu W."/>
            <person name="Wang T."/>
            <person name="Wang B."/>
            <person name="Zhang J."/>
            <person name="Peng Z."/>
            <person name="Li Y."/>
            <person name="Li N."/>
            <person name="Wang J."/>
            <person name="Chen M."/>
            <person name="He Y."/>
            <person name="Tan F."/>
            <person name="Song X."/>
            <person name="Zheng Q."/>
            <person name="Huang R."/>
            <person name="Yang H."/>
            <person name="Du X."/>
            <person name="Chen L."/>
            <person name="Yang M."/>
            <person name="Gaffney P.M."/>
            <person name="Wang S."/>
            <person name="Luo L."/>
            <person name="She Z."/>
            <person name="Ming Y."/>
            <person name="Huang W."/>
            <person name="Zhang S."/>
            <person name="Huang B."/>
            <person name="Zhang Y."/>
            <person name="Qu T."/>
            <person name="Ni P."/>
            <person name="Miao G."/>
            <person name="Wang J."/>
            <person name="Wang Q."/>
            <person name="Steinberg C.E."/>
            <person name="Wang H."/>
            <person name="Li N."/>
            <person name="Qian L."/>
            <person name="Zhang G."/>
            <person name="Li Y."/>
            <person name="Yang H."/>
            <person name="Liu X."/>
            <person name="Wang J."/>
            <person name="Yin Y."/>
            <person name="Wang J."/>
        </authorList>
    </citation>
    <scope>NUCLEOTIDE SEQUENCE [LARGE SCALE GENOMIC DNA]</scope>
    <source>
        <strain evidence="2">05x7-T-G4-1.051#20</strain>
    </source>
</reference>
<feature type="region of interest" description="Disordered" evidence="1">
    <location>
        <begin position="635"/>
        <end position="655"/>
    </location>
</feature>
<dbReference type="Pfam" id="PF00035">
    <property type="entry name" value="dsrm"/>
    <property type="match status" value="1"/>
</dbReference>
<name>K1Q0N9_MAGGI</name>
<protein>
    <submittedName>
        <fullName evidence="2">Uncharacterized protein</fullName>
    </submittedName>
</protein>
<feature type="compositionally biased region" description="Polar residues" evidence="1">
    <location>
        <begin position="1"/>
        <end position="17"/>
    </location>
</feature>
<dbReference type="EMBL" id="JH818699">
    <property type="protein sequence ID" value="EKC22385.1"/>
    <property type="molecule type" value="Genomic_DNA"/>
</dbReference>
<accession>K1Q0N9</accession>
<dbReference type="GO" id="GO:0003723">
    <property type="term" value="F:RNA binding"/>
    <property type="evidence" value="ECO:0007669"/>
    <property type="project" value="UniProtKB-UniRule"/>
</dbReference>
<feature type="region of interest" description="Disordered" evidence="1">
    <location>
        <begin position="1"/>
        <end position="52"/>
    </location>
</feature>
<dbReference type="InParanoid" id="K1Q0N9"/>
<evidence type="ECO:0000256" key="1">
    <source>
        <dbReference type="SAM" id="MobiDB-lite"/>
    </source>
</evidence>
<dbReference type="InterPro" id="IPR014720">
    <property type="entry name" value="dsRBD_dom"/>
</dbReference>
<feature type="region of interest" description="Disordered" evidence="1">
    <location>
        <begin position="149"/>
        <end position="224"/>
    </location>
</feature>
<feature type="compositionally biased region" description="Gly residues" evidence="1">
    <location>
        <begin position="215"/>
        <end position="224"/>
    </location>
</feature>
<evidence type="ECO:0000313" key="2">
    <source>
        <dbReference type="EMBL" id="EKC22385.1"/>
    </source>
</evidence>
<feature type="compositionally biased region" description="Gly residues" evidence="1">
    <location>
        <begin position="168"/>
        <end position="187"/>
    </location>
</feature>
<dbReference type="PROSITE" id="PS50137">
    <property type="entry name" value="DS_RBD"/>
    <property type="match status" value="1"/>
</dbReference>
<proteinExistence type="predicted"/>
<organism evidence="2">
    <name type="scientific">Magallana gigas</name>
    <name type="common">Pacific oyster</name>
    <name type="synonym">Crassostrea gigas</name>
    <dbReference type="NCBI Taxonomy" id="29159"/>
    <lineage>
        <taxon>Eukaryota</taxon>
        <taxon>Metazoa</taxon>
        <taxon>Spiralia</taxon>
        <taxon>Lophotrochozoa</taxon>
        <taxon>Mollusca</taxon>
        <taxon>Bivalvia</taxon>
        <taxon>Autobranchia</taxon>
        <taxon>Pteriomorphia</taxon>
        <taxon>Ostreida</taxon>
        <taxon>Ostreoidea</taxon>
        <taxon>Ostreidae</taxon>
        <taxon>Magallana</taxon>
    </lineage>
</organism>
<sequence length="956" mass="106045">MWNSGISNWGAGSTEGNSLGMGKKRSYNDTGFSSDNNGSGFGPPPNSYMKTEFGQEDYGYGGPWPDYDMNYGPPHKTHHEAPRDNEEDMLSSMGLPTSFTASIDQSMENFAEDIPLEAKGRNNTQGEMKIVLFKCKLCTRLQSLRTSLNEGEEEEEAEVRTNGVKPEWGGGYNDGGGRGGRGGGGNYRGNMQKKPGLPPNKVFSGNNKRGRGRGRGAGPAGQFGGTMAPVHSLSKVATQQFDTTNMSTAEKIHRFALYVQGEPMKVNAIQTIENAITGSKLNLKTQYEVEELMRISGKWMFTGRLILGGIFLARSVGANKKEVKHETYQKALNVLKSKTVAEIFNLTDPGAEAIRKELATTLDTEKDVSKQADTILQKQTEQAMTIRTNQDGFICLIEYMKTAPTLPENKISCLEQAMSASHCSLSHKYDFKASRLPTGRFFFHGILTVGDIVIAVGKGHRKKDAKVHTYEEAFKNLMSKPLQEIMQGIDVEEEAKNEEEASGSGVSVIMDGKKMSVSEKMDKMIQRLKDAVYKENNINTVDACATNLGLTKTCIYRKLQGNEEGEASRIACDLYLEKFLIASGEGEKRKEAQIDAYNNAWEVLITTTGEHIVKDHKRLTNDNDDPSIIDVHVKGAQKPQGDSNMAGLKRHNQDYEDPAKTGDTLVILEHEEWTLDRKRQAFCILTYSATSNGMLLQWNTSQEGNMFKCDISLQNTHIGEAKAMSKNNARNLAAASALFKLYETQDVIKVTRRDDSKLWIAYSNIQGKSNSLKEKQGEGGDPDLKPSMDAEGNVIPIAEEADKWVLKVCEEIINEYKDQFTLEELIFGPGMPLTESKEVRNMAKSRNLRHDIRQLDGQSYLVIQHRMQPQDMAKCIHTSAGGRSGKYVLVEKSSLPVYQDIVPDLDKQIALSGSLAGQTKREVKAPNPLQGFKPKILSEEEEGEEVVFDQGQNKLY</sequence>